<dbReference type="AlphaFoldDB" id="E9IYB0"/>
<dbReference type="InterPro" id="IPR029058">
    <property type="entry name" value="AB_hydrolase_fold"/>
</dbReference>
<dbReference type="Gene3D" id="3.40.50.1820">
    <property type="entry name" value="alpha/beta hydrolase"/>
    <property type="match status" value="1"/>
</dbReference>
<organism>
    <name type="scientific">Solenopsis invicta</name>
    <name type="common">Red imported fire ant</name>
    <name type="synonym">Solenopsis wagneri</name>
    <dbReference type="NCBI Taxonomy" id="13686"/>
    <lineage>
        <taxon>Eukaryota</taxon>
        <taxon>Metazoa</taxon>
        <taxon>Ecdysozoa</taxon>
        <taxon>Arthropoda</taxon>
        <taxon>Hexapoda</taxon>
        <taxon>Insecta</taxon>
        <taxon>Pterygota</taxon>
        <taxon>Neoptera</taxon>
        <taxon>Endopterygota</taxon>
        <taxon>Hymenoptera</taxon>
        <taxon>Apocrita</taxon>
        <taxon>Aculeata</taxon>
        <taxon>Formicoidea</taxon>
        <taxon>Formicidae</taxon>
        <taxon>Myrmicinae</taxon>
        <taxon>Solenopsis</taxon>
    </lineage>
</organism>
<evidence type="ECO:0000259" key="2">
    <source>
        <dbReference type="Pfam" id="PF00135"/>
    </source>
</evidence>
<proteinExistence type="predicted"/>
<dbReference type="EMBL" id="GL766974">
    <property type="protein sequence ID" value="EFZ14443.1"/>
    <property type="molecule type" value="Genomic_DNA"/>
</dbReference>
<protein>
    <recommendedName>
        <fullName evidence="2">Carboxylesterase type B domain-containing protein</fullName>
    </recommendedName>
</protein>
<keyword evidence="1" id="KW-0325">Glycoprotein</keyword>
<dbReference type="Pfam" id="PF00135">
    <property type="entry name" value="COesterase"/>
    <property type="match status" value="1"/>
</dbReference>
<dbReference type="InterPro" id="IPR050309">
    <property type="entry name" value="Type-B_Carboxylest/Lipase"/>
</dbReference>
<evidence type="ECO:0000256" key="1">
    <source>
        <dbReference type="ARBA" id="ARBA00023180"/>
    </source>
</evidence>
<accession>E9IYB0</accession>
<sequence>MSRQFLKQFTLDGDGCSVKLKYGREGSNLKEIRILTSLTNFKPSLMCRDGFLKCIFGFLTYIDVSICLNPYFERLSQNSVLAEPWSDSRDASKYRSMAIQMNFLTHQIEGDEDCLYLNVFATKIEPDKKRTVTVWIHGGGLDK</sequence>
<evidence type="ECO:0000313" key="3">
    <source>
        <dbReference type="EMBL" id="EFZ14443.1"/>
    </source>
</evidence>
<reference evidence="3" key="1">
    <citation type="journal article" date="2011" name="Proc. Natl. Acad. Sci. U.S.A.">
        <title>The genome of the fire ant Solenopsis invicta.</title>
        <authorList>
            <person name="Wurm Y."/>
            <person name="Wang J."/>
            <person name="Riba-Grognuz O."/>
            <person name="Corona M."/>
            <person name="Nygaard S."/>
            <person name="Hunt B.G."/>
            <person name="Ingram K.K."/>
            <person name="Falquet L."/>
            <person name="Nipitwattanaphon M."/>
            <person name="Gotzek D."/>
            <person name="Dijkstra M.B."/>
            <person name="Oettler J."/>
            <person name="Comtesse F."/>
            <person name="Shih C.J."/>
            <person name="Wu W.J."/>
            <person name="Yang C.C."/>
            <person name="Thomas J."/>
            <person name="Beaudoing E."/>
            <person name="Pradervand S."/>
            <person name="Flegel V."/>
            <person name="Cook E.D."/>
            <person name="Fabbretti R."/>
            <person name="Stockinger H."/>
            <person name="Long L."/>
            <person name="Farmerie W.G."/>
            <person name="Oakey J."/>
            <person name="Boomsma J.J."/>
            <person name="Pamilo P."/>
            <person name="Yi S.V."/>
            <person name="Heinze J."/>
            <person name="Goodisman M.A."/>
            <person name="Farinelli L."/>
            <person name="Harshman K."/>
            <person name="Hulo N."/>
            <person name="Cerutti L."/>
            <person name="Xenarios I."/>
            <person name="Shoemaker D."/>
            <person name="Keller L."/>
        </authorList>
    </citation>
    <scope>NUCLEOTIDE SEQUENCE [LARGE SCALE GENOMIC DNA]</scope>
</reference>
<dbReference type="InterPro" id="IPR002018">
    <property type="entry name" value="CarbesteraseB"/>
</dbReference>
<dbReference type="HOGENOM" id="CLU_1808627_0_0_1"/>
<dbReference type="PANTHER" id="PTHR11559">
    <property type="entry name" value="CARBOXYLESTERASE"/>
    <property type="match status" value="1"/>
</dbReference>
<feature type="non-terminal residue" evidence="3">
    <location>
        <position position="143"/>
    </location>
</feature>
<name>E9IYB0_SOLIN</name>
<gene>
    <name evidence="3" type="ORF">SINV_00558</name>
</gene>
<feature type="domain" description="Carboxylesterase type B" evidence="2">
    <location>
        <begin position="79"/>
        <end position="141"/>
    </location>
</feature>
<dbReference type="SUPFAM" id="SSF53474">
    <property type="entry name" value="alpha/beta-Hydrolases"/>
    <property type="match status" value="1"/>
</dbReference>